<protein>
    <submittedName>
        <fullName evidence="3">FAD-dependent oxidoreductase</fullName>
    </submittedName>
</protein>
<evidence type="ECO:0000313" key="4">
    <source>
        <dbReference type="Proteomes" id="UP000648182"/>
    </source>
</evidence>
<dbReference type="SUPFAM" id="SSF51905">
    <property type="entry name" value="FAD/NAD(P)-binding domain"/>
    <property type="match status" value="1"/>
</dbReference>
<dbReference type="EMBL" id="JACSPV010000027">
    <property type="protein sequence ID" value="MBD8006304.1"/>
    <property type="molecule type" value="Genomic_DNA"/>
</dbReference>
<dbReference type="PRINTS" id="PR00469">
    <property type="entry name" value="PNDRDTASEII"/>
</dbReference>
<evidence type="ECO:0000313" key="3">
    <source>
        <dbReference type="EMBL" id="MBD8006304.1"/>
    </source>
</evidence>
<gene>
    <name evidence="3" type="ORF">H9631_14580</name>
</gene>
<name>A0ABR8VNG3_9BACI</name>
<evidence type="ECO:0000256" key="1">
    <source>
        <dbReference type="ARBA" id="ARBA00023002"/>
    </source>
</evidence>
<sequence>MKVDAVIIGAGPSGLTAAIELVQNGLSVAVIDEYYRTGGRLLGQHYEDPKALPNERIWNGREIAEQLEKKARDLGVYIFTGVTAWAVSGKWQINVTGTKVNTITSKVLLLATGSIEKALPIPGWTLPGAMSIGAAQTFTNLHHVAVGKRVIIVGIDPLSLSVMMEMKNAGIDVVGMVLPPLSPVTGIKNSPRHTLERLKDVVDLAPNPLMRMAGRLALGRFPNLTARALTFNLLKVNGVPIHLRKSVAKIEGGRQVEGVTLQSVSIDGHPTGKKEQIEVDAVCLSAGLYPMVDLAQTAGCPIIDIPELGGMVPLHGADMSTPVKGLYVAGNITGIEGAKVAMAQGQLAAASILESMGRESSISVTEAMREVKKARERSPLRFLPKIEEGRSKMNKIWEKEGIV</sequence>
<accession>A0ABR8VNG3</accession>
<evidence type="ECO:0000259" key="2">
    <source>
        <dbReference type="Pfam" id="PF07992"/>
    </source>
</evidence>
<dbReference type="InterPro" id="IPR036188">
    <property type="entry name" value="FAD/NAD-bd_sf"/>
</dbReference>
<reference evidence="3 4" key="1">
    <citation type="submission" date="2020-08" db="EMBL/GenBank/DDBJ databases">
        <title>A Genomic Blueprint of the Chicken Gut Microbiome.</title>
        <authorList>
            <person name="Gilroy R."/>
            <person name="Ravi A."/>
            <person name="Getino M."/>
            <person name="Pursley I."/>
            <person name="Horton D.L."/>
            <person name="Alikhan N.-F."/>
            <person name="Baker D."/>
            <person name="Gharbi K."/>
            <person name="Hall N."/>
            <person name="Watson M."/>
            <person name="Adriaenssens E.M."/>
            <person name="Foster-Nyarko E."/>
            <person name="Jarju S."/>
            <person name="Secka A."/>
            <person name="Antonio M."/>
            <person name="Oren A."/>
            <person name="Chaudhuri R."/>
            <person name="La Ragione R.M."/>
            <person name="Hildebrand F."/>
            <person name="Pallen M.J."/>
        </authorList>
    </citation>
    <scope>NUCLEOTIDE SEQUENCE [LARGE SCALE GENOMIC DNA]</scope>
    <source>
        <strain evidence="3 4">Sa1BUA2</strain>
    </source>
</reference>
<dbReference type="Pfam" id="PF07992">
    <property type="entry name" value="Pyr_redox_2"/>
    <property type="match status" value="1"/>
</dbReference>
<proteinExistence type="predicted"/>
<dbReference type="PANTHER" id="PTHR42949:SF3">
    <property type="entry name" value="ANAEROBIC GLYCEROL-3-PHOSPHATE DEHYDROGENASE SUBUNIT B"/>
    <property type="match status" value="1"/>
</dbReference>
<dbReference type="InterPro" id="IPR051691">
    <property type="entry name" value="Metab_Enz_Cyan_OpOx_G3PDH"/>
</dbReference>
<dbReference type="Proteomes" id="UP000648182">
    <property type="component" value="Unassembled WGS sequence"/>
</dbReference>
<keyword evidence="4" id="KW-1185">Reference proteome</keyword>
<feature type="domain" description="FAD/NAD(P)-binding" evidence="2">
    <location>
        <begin position="4"/>
        <end position="345"/>
    </location>
</feature>
<keyword evidence="1" id="KW-0560">Oxidoreductase</keyword>
<dbReference type="RefSeq" id="WP_191814017.1">
    <property type="nucleotide sequence ID" value="NZ_JACSPV010000027.1"/>
</dbReference>
<dbReference type="InterPro" id="IPR023753">
    <property type="entry name" value="FAD/NAD-binding_dom"/>
</dbReference>
<dbReference type="Gene3D" id="3.50.50.60">
    <property type="entry name" value="FAD/NAD(P)-binding domain"/>
    <property type="match status" value="2"/>
</dbReference>
<comment type="caution">
    <text evidence="3">The sequence shown here is derived from an EMBL/GenBank/DDBJ whole genome shotgun (WGS) entry which is preliminary data.</text>
</comment>
<dbReference type="PANTHER" id="PTHR42949">
    <property type="entry name" value="ANAEROBIC GLYCEROL-3-PHOSPHATE DEHYDROGENASE SUBUNIT B"/>
    <property type="match status" value="1"/>
</dbReference>
<dbReference type="PRINTS" id="PR00368">
    <property type="entry name" value="FADPNR"/>
</dbReference>
<organism evidence="3 4">
    <name type="scientific">Bacillus norwichensis</name>
    <dbReference type="NCBI Taxonomy" id="2762217"/>
    <lineage>
        <taxon>Bacteria</taxon>
        <taxon>Bacillati</taxon>
        <taxon>Bacillota</taxon>
        <taxon>Bacilli</taxon>
        <taxon>Bacillales</taxon>
        <taxon>Bacillaceae</taxon>
        <taxon>Bacillus</taxon>
    </lineage>
</organism>